<proteinExistence type="predicted"/>
<dbReference type="EMBL" id="DLUG01000148">
    <property type="protein sequence ID" value="DAB36315.1"/>
    <property type="molecule type" value="Genomic_DNA"/>
</dbReference>
<evidence type="ECO:0000313" key="3">
    <source>
        <dbReference type="Proteomes" id="UP000231638"/>
    </source>
</evidence>
<dbReference type="AlphaFoldDB" id="A0A2D3W8T7"/>
<organism evidence="2 3">
    <name type="scientific">Sulfurospirillum cavolei</name>
    <dbReference type="NCBI Taxonomy" id="366522"/>
    <lineage>
        <taxon>Bacteria</taxon>
        <taxon>Pseudomonadati</taxon>
        <taxon>Campylobacterota</taxon>
        <taxon>Epsilonproteobacteria</taxon>
        <taxon>Campylobacterales</taxon>
        <taxon>Sulfurospirillaceae</taxon>
        <taxon>Sulfurospirillum</taxon>
    </lineage>
</organism>
<protein>
    <recommendedName>
        <fullName evidence="4">Chemotaxis protein</fullName>
    </recommendedName>
</protein>
<dbReference type="STRING" id="366522.GCA_001548055_01840"/>
<feature type="transmembrane region" description="Helical" evidence="1">
    <location>
        <begin position="301"/>
        <end position="320"/>
    </location>
</feature>
<accession>A0A2D3W8T7</accession>
<keyword evidence="1" id="KW-0812">Transmembrane</keyword>
<feature type="transmembrane region" description="Helical" evidence="1">
    <location>
        <begin position="20"/>
        <end position="41"/>
    </location>
</feature>
<evidence type="ECO:0000313" key="2">
    <source>
        <dbReference type="EMBL" id="DAB36315.1"/>
    </source>
</evidence>
<gene>
    <name evidence="2" type="ORF">CFH80_05545</name>
</gene>
<keyword evidence="1" id="KW-0472">Membrane</keyword>
<evidence type="ECO:0000256" key="1">
    <source>
        <dbReference type="SAM" id="Phobius"/>
    </source>
</evidence>
<name>A0A2D3W8T7_9BACT</name>
<reference evidence="2 3" key="1">
    <citation type="journal article" date="2017" name="Front. Microbiol.">
        <title>Comparative Genomic Analysis of the Class Epsilonproteobacteria and Proposed Reclassification to Epsilonbacteraeota (phyl. nov.).</title>
        <authorList>
            <person name="Waite D.W."/>
            <person name="Vanwonterghem I."/>
            <person name="Rinke C."/>
            <person name="Parks D.H."/>
            <person name="Zhang Y."/>
            <person name="Takai K."/>
            <person name="Sievert S.M."/>
            <person name="Simon J."/>
            <person name="Campbell B.J."/>
            <person name="Hanson T.E."/>
            <person name="Woyke T."/>
            <person name="Klotz M.G."/>
            <person name="Hugenholtz P."/>
        </authorList>
    </citation>
    <scope>NUCLEOTIDE SEQUENCE [LARGE SCALE GENOMIC DNA]</scope>
    <source>
        <strain evidence="2">UBA11420</strain>
    </source>
</reference>
<sequence>MFGMILKFQAFMERLKKRKALWFSTLITLSVLGIIGTLYYLNSMTNRATKNLYEATNSSYFHELDMKIADTMLNLEIVGDMLLANPDFVAAINAQGDPNAIAAKLNAMSGSLKKIDQNGIVLELYSKEAVKISSSSRTPVLNAQPYDSPGLQKVLANNQPFSGIEYQDGQVFLHVLYPLQNGVLEVKKSLDFLFDVYKSSGKIFQVLMERDLMDMKKLQEFKYQKIGNFEISVQSHVDADFLERLSGIDFEQLIAAKYVIKDDYFILAKPILNADNKRVGLFIIGENTQKENSLPKMTKKISTGLTTAALGLVVALLVLMI</sequence>
<comment type="caution">
    <text evidence="2">The sequence shown here is derived from an EMBL/GenBank/DDBJ whole genome shotgun (WGS) entry which is preliminary data.</text>
</comment>
<keyword evidence="1" id="KW-1133">Transmembrane helix</keyword>
<dbReference type="Proteomes" id="UP000231638">
    <property type="component" value="Unassembled WGS sequence"/>
</dbReference>
<evidence type="ECO:0008006" key="4">
    <source>
        <dbReference type="Google" id="ProtNLM"/>
    </source>
</evidence>